<proteinExistence type="predicted"/>
<feature type="compositionally biased region" description="Low complexity" evidence="1">
    <location>
        <begin position="179"/>
        <end position="198"/>
    </location>
</feature>
<gene>
    <name evidence="2" type="ORF">AAF712_013929</name>
</gene>
<keyword evidence="3" id="KW-1185">Reference proteome</keyword>
<comment type="caution">
    <text evidence="2">The sequence shown here is derived from an EMBL/GenBank/DDBJ whole genome shotgun (WGS) entry which is preliminary data.</text>
</comment>
<accession>A0ABR2ZDE2</accession>
<feature type="compositionally biased region" description="Low complexity" evidence="1">
    <location>
        <begin position="142"/>
        <end position="158"/>
    </location>
</feature>
<dbReference type="EMBL" id="JBBXMP010000234">
    <property type="protein sequence ID" value="KAL0059323.1"/>
    <property type="molecule type" value="Genomic_DNA"/>
</dbReference>
<feature type="compositionally biased region" description="Pro residues" evidence="1">
    <location>
        <begin position="110"/>
        <end position="124"/>
    </location>
</feature>
<evidence type="ECO:0000313" key="2">
    <source>
        <dbReference type="EMBL" id="KAL0059323.1"/>
    </source>
</evidence>
<evidence type="ECO:0000313" key="3">
    <source>
        <dbReference type="Proteomes" id="UP001437256"/>
    </source>
</evidence>
<evidence type="ECO:0000256" key="1">
    <source>
        <dbReference type="SAM" id="MobiDB-lite"/>
    </source>
</evidence>
<reference evidence="2 3" key="1">
    <citation type="submission" date="2024-05" db="EMBL/GenBank/DDBJ databases">
        <title>A draft genome resource for the thread blight pathogen Marasmius tenuissimus strain MS-2.</title>
        <authorList>
            <person name="Yulfo-Soto G.E."/>
            <person name="Baruah I.K."/>
            <person name="Amoako-Attah I."/>
            <person name="Bukari Y."/>
            <person name="Meinhardt L.W."/>
            <person name="Bailey B.A."/>
            <person name="Cohen S.P."/>
        </authorList>
    </citation>
    <scope>NUCLEOTIDE SEQUENCE [LARGE SCALE GENOMIC DNA]</scope>
    <source>
        <strain evidence="2 3">MS-2</strain>
    </source>
</reference>
<protein>
    <submittedName>
        <fullName evidence="2">Uncharacterized protein</fullName>
    </submittedName>
</protein>
<name>A0ABR2ZDE2_9AGAR</name>
<sequence length="654" mass="73472">MPSLIEQLKPPAQPVFCQTQQKWLEDFVANLQGHYELQIQNASDHNQKAMDDMKAAYKQLQEGGKAQVQKEVKETLVSLGLLGPSQTQSSQIQPGPHLPLSAAPNLQPLDGPPILPPSFHPPATPSDQDSHMHAPVPPSPSPSASSSRSRKTSITSSSETFMARANGNRADPPGSARQNPGAEPSPSSASQPNPGSSSGTSHPNGSEKKPIEFMTEFLSSISPVKRKRKAAQQKPLKEKKPSEEFRIRKGELEPDQELLQVWCALIMQQLPADVLKDAFFLWVRVIWGILTKTALPSLPTTDELLVFNTHMKSIQQLNEVHTTKGKGLIPESMVNLDNRASFHFNRGTSKNARNASRLPNTFLQHTAGQLARYGMVRWCPDLRFPHDCLYNKACQYIAIDTFQSGLVQGAFNFLGCTLRSVEDIGLLTQIYHHIVFHYFYEVWVTDGRKEGQYAKAAVNNAIYRDRARRSENRLKFMVENRYPPRYQVMCDTKATSEDEMDPLTKQRWRKRKPERSEAAEIFIRLLEAVMKRQAQADGKPWVDREPHPLQAETSFITLPMGMPLDYYSPETWKTLTPAQRYKALLGCDGKGRPKIAFLPEPTHSFGQGDETSATLEKLSDDEFFNLRSETVFPLYNFDLGDLSSSASQEDDMQV</sequence>
<feature type="compositionally biased region" description="Basic and acidic residues" evidence="1">
    <location>
        <begin position="235"/>
        <end position="248"/>
    </location>
</feature>
<feature type="region of interest" description="Disordered" evidence="1">
    <location>
        <begin position="85"/>
        <end position="208"/>
    </location>
</feature>
<feature type="region of interest" description="Disordered" evidence="1">
    <location>
        <begin position="224"/>
        <end position="248"/>
    </location>
</feature>
<organism evidence="2 3">
    <name type="scientific">Marasmius tenuissimus</name>
    <dbReference type="NCBI Taxonomy" id="585030"/>
    <lineage>
        <taxon>Eukaryota</taxon>
        <taxon>Fungi</taxon>
        <taxon>Dikarya</taxon>
        <taxon>Basidiomycota</taxon>
        <taxon>Agaricomycotina</taxon>
        <taxon>Agaricomycetes</taxon>
        <taxon>Agaricomycetidae</taxon>
        <taxon>Agaricales</taxon>
        <taxon>Marasmiineae</taxon>
        <taxon>Marasmiaceae</taxon>
        <taxon>Marasmius</taxon>
    </lineage>
</organism>
<dbReference type="Proteomes" id="UP001437256">
    <property type="component" value="Unassembled WGS sequence"/>
</dbReference>